<feature type="domain" description="Phosphoribulokinase/uridine kinase" evidence="14">
    <location>
        <begin position="74"/>
        <end position="211"/>
    </location>
</feature>
<dbReference type="InterPro" id="IPR027417">
    <property type="entry name" value="P-loop_NTPase"/>
</dbReference>
<keyword evidence="11" id="KW-0067">ATP-binding</keyword>
<evidence type="ECO:0000259" key="14">
    <source>
        <dbReference type="Pfam" id="PF00485"/>
    </source>
</evidence>
<evidence type="ECO:0000313" key="16">
    <source>
        <dbReference type="Proteomes" id="UP001596022"/>
    </source>
</evidence>
<evidence type="ECO:0000256" key="9">
    <source>
        <dbReference type="ARBA" id="ARBA00022741"/>
    </source>
</evidence>
<gene>
    <name evidence="15" type="primary">coaA</name>
    <name evidence="15" type="ORF">ACFO4N_10335</name>
</gene>
<keyword evidence="8 15" id="KW-0808">Transferase</keyword>
<protein>
    <recommendedName>
        <fullName evidence="6 13">Pantothenate kinase</fullName>
        <ecNumber evidence="5 13">2.7.1.33</ecNumber>
    </recommendedName>
</protein>
<comment type="catalytic activity">
    <reaction evidence="1 13">
        <text>(R)-pantothenate + ATP = (R)-4'-phosphopantothenate + ADP + H(+)</text>
        <dbReference type="Rhea" id="RHEA:16373"/>
        <dbReference type="ChEBI" id="CHEBI:10986"/>
        <dbReference type="ChEBI" id="CHEBI:15378"/>
        <dbReference type="ChEBI" id="CHEBI:29032"/>
        <dbReference type="ChEBI" id="CHEBI:30616"/>
        <dbReference type="ChEBI" id="CHEBI:456216"/>
        <dbReference type="EC" id="2.7.1.33"/>
    </reaction>
</comment>
<dbReference type="PANTHER" id="PTHR10285">
    <property type="entry name" value="URIDINE KINASE"/>
    <property type="match status" value="1"/>
</dbReference>
<dbReference type="PIRSF" id="PIRSF000545">
    <property type="entry name" value="Pantothenate_kin"/>
    <property type="match status" value="1"/>
</dbReference>
<comment type="pathway">
    <text evidence="3 13">Cofactor biosynthesis; coenzyme A biosynthesis; CoA from (R)-pantothenate: step 1/5.</text>
</comment>
<keyword evidence="16" id="KW-1185">Reference proteome</keyword>
<comment type="similarity">
    <text evidence="4 13">Belongs to the prokaryotic pantothenate kinase family.</text>
</comment>
<dbReference type="Gene3D" id="3.40.50.300">
    <property type="entry name" value="P-loop containing nucleotide triphosphate hydrolases"/>
    <property type="match status" value="1"/>
</dbReference>
<reference evidence="16" key="1">
    <citation type="journal article" date="2019" name="Int. J. Syst. Evol. Microbiol.">
        <title>The Global Catalogue of Microorganisms (GCM) 10K type strain sequencing project: providing services to taxonomists for standard genome sequencing and annotation.</title>
        <authorList>
            <consortium name="The Broad Institute Genomics Platform"/>
            <consortium name="The Broad Institute Genome Sequencing Center for Infectious Disease"/>
            <person name="Wu L."/>
            <person name="Ma J."/>
        </authorList>
    </citation>
    <scope>NUCLEOTIDE SEQUENCE [LARGE SCALE GENOMIC DNA]</scope>
    <source>
        <strain evidence="16">CGMCC 1.16306</strain>
    </source>
</reference>
<evidence type="ECO:0000256" key="12">
    <source>
        <dbReference type="ARBA" id="ARBA00022993"/>
    </source>
</evidence>
<evidence type="ECO:0000256" key="8">
    <source>
        <dbReference type="ARBA" id="ARBA00022679"/>
    </source>
</evidence>
<dbReference type="RefSeq" id="WP_376846210.1">
    <property type="nucleotide sequence ID" value="NZ_JBHSFW010000005.1"/>
</dbReference>
<evidence type="ECO:0000256" key="7">
    <source>
        <dbReference type="ARBA" id="ARBA00022490"/>
    </source>
</evidence>
<dbReference type="Pfam" id="PF00485">
    <property type="entry name" value="PRK"/>
    <property type="match status" value="1"/>
</dbReference>
<evidence type="ECO:0000313" key="15">
    <source>
        <dbReference type="EMBL" id="MFC4619111.1"/>
    </source>
</evidence>
<evidence type="ECO:0000256" key="5">
    <source>
        <dbReference type="ARBA" id="ARBA00012102"/>
    </source>
</evidence>
<dbReference type="EMBL" id="JBHSFW010000005">
    <property type="protein sequence ID" value="MFC4619111.1"/>
    <property type="molecule type" value="Genomic_DNA"/>
</dbReference>
<keyword evidence="9" id="KW-0547">Nucleotide-binding</keyword>
<dbReference type="InterPro" id="IPR004566">
    <property type="entry name" value="PanK"/>
</dbReference>
<dbReference type="InterPro" id="IPR006083">
    <property type="entry name" value="PRK/URK"/>
</dbReference>
<evidence type="ECO:0000256" key="6">
    <source>
        <dbReference type="ARBA" id="ARBA00015080"/>
    </source>
</evidence>
<dbReference type="SUPFAM" id="SSF52540">
    <property type="entry name" value="P-loop containing nucleoside triphosphate hydrolases"/>
    <property type="match status" value="1"/>
</dbReference>
<dbReference type="NCBIfam" id="TIGR00554">
    <property type="entry name" value="panK_bact"/>
    <property type="match status" value="1"/>
</dbReference>
<keyword evidence="10 15" id="KW-0418">Kinase</keyword>
<evidence type="ECO:0000256" key="4">
    <source>
        <dbReference type="ARBA" id="ARBA00006087"/>
    </source>
</evidence>
<evidence type="ECO:0000256" key="13">
    <source>
        <dbReference type="RuleBase" id="RU003530"/>
    </source>
</evidence>
<dbReference type="EC" id="2.7.1.33" evidence="5 13"/>
<dbReference type="Proteomes" id="UP001596022">
    <property type="component" value="Unassembled WGS sequence"/>
</dbReference>
<evidence type="ECO:0000256" key="11">
    <source>
        <dbReference type="ARBA" id="ARBA00022840"/>
    </source>
</evidence>
<comment type="subcellular location">
    <subcellularLocation>
        <location evidence="2 13">Cytoplasm</location>
    </subcellularLocation>
</comment>
<evidence type="ECO:0000256" key="3">
    <source>
        <dbReference type="ARBA" id="ARBA00005225"/>
    </source>
</evidence>
<evidence type="ECO:0000256" key="2">
    <source>
        <dbReference type="ARBA" id="ARBA00004496"/>
    </source>
</evidence>
<sequence length="297" mass="34011">MDYLQFDRNAWDRQFKNELAQGLPNSINGVSAAEIRTIYRPLADFLSLFMAKTKIRREALQAFLDEKAPSKPFVIGVAGSVASGKSTTASLLSACLHDRNEAPRTAILSTDQFLFPNRVLEKRGLLDKKGFPETYDYDKLHQVLLQFKSGGEAVRVPIYSHIIYDIVEDKTETITRPDILIVEGINVLQVDTGAVPLSDHMDITIYVDADERDLFQWFWTRIQAFIETADENPDSYFQPFKKMDHDTLLSLGKQIWRDINGKNLKEHILPSRERADIILRKSDDYAIQTIFIKKDLL</sequence>
<keyword evidence="12 13" id="KW-0173">Coenzyme A biosynthesis</keyword>
<evidence type="ECO:0000256" key="10">
    <source>
        <dbReference type="ARBA" id="ARBA00022777"/>
    </source>
</evidence>
<proteinExistence type="inferred from homology"/>
<dbReference type="GO" id="GO:0004594">
    <property type="term" value="F:pantothenate kinase activity"/>
    <property type="evidence" value="ECO:0007669"/>
    <property type="project" value="UniProtKB-EC"/>
</dbReference>
<organism evidence="15 16">
    <name type="scientific">Camelliibacillus cellulosilyticus</name>
    <dbReference type="NCBI Taxonomy" id="2174486"/>
    <lineage>
        <taxon>Bacteria</taxon>
        <taxon>Bacillati</taxon>
        <taxon>Bacillota</taxon>
        <taxon>Bacilli</taxon>
        <taxon>Bacillales</taxon>
        <taxon>Sporolactobacillaceae</taxon>
        <taxon>Camelliibacillus</taxon>
    </lineage>
</organism>
<evidence type="ECO:0000256" key="1">
    <source>
        <dbReference type="ARBA" id="ARBA00001206"/>
    </source>
</evidence>
<accession>A0ABV9GQ97</accession>
<keyword evidence="7 13" id="KW-0963">Cytoplasm</keyword>
<comment type="caution">
    <text evidence="15">The sequence shown here is derived from an EMBL/GenBank/DDBJ whole genome shotgun (WGS) entry which is preliminary data.</text>
</comment>
<name>A0ABV9GQ97_9BACL</name>